<accession>A0A1G5NWV9</accession>
<dbReference type="OrthoDB" id="9799894at2"/>
<dbReference type="RefSeq" id="WP_092814462.1">
    <property type="nucleotide sequence ID" value="NZ_FMVW01000007.1"/>
</dbReference>
<evidence type="ECO:0000313" key="3">
    <source>
        <dbReference type="Proteomes" id="UP000199347"/>
    </source>
</evidence>
<protein>
    <recommendedName>
        <fullName evidence="4">DUF1178 family protein</fullName>
    </recommendedName>
</protein>
<dbReference type="EMBL" id="FMVW01000007">
    <property type="protein sequence ID" value="SCZ41813.1"/>
    <property type="molecule type" value="Genomic_DNA"/>
</dbReference>
<organism evidence="2 3">
    <name type="scientific">Afifella marina DSM 2698</name>
    <dbReference type="NCBI Taxonomy" id="1120955"/>
    <lineage>
        <taxon>Bacteria</taxon>
        <taxon>Pseudomonadati</taxon>
        <taxon>Pseudomonadota</taxon>
        <taxon>Alphaproteobacteria</taxon>
        <taxon>Hyphomicrobiales</taxon>
        <taxon>Afifellaceae</taxon>
        <taxon>Afifella</taxon>
    </lineage>
</organism>
<feature type="region of interest" description="Disordered" evidence="1">
    <location>
        <begin position="58"/>
        <end position="84"/>
    </location>
</feature>
<evidence type="ECO:0008006" key="4">
    <source>
        <dbReference type="Google" id="ProtNLM"/>
    </source>
</evidence>
<proteinExistence type="predicted"/>
<sequence>MIHYDLRCDEGHGFDAWFASSKAFEEQQEAGLLSCPHCGSAAVERALMAPAISGGREREPVHSVAAETGSAGAPAVAGGGKGQQVATTVPAPFLEAMREVRKYVQEHADYVGNRFAEEARRIHYKESDPRGIYGEASREEIKELKDEGVAFQPLPILPEDFN</sequence>
<reference evidence="3" key="1">
    <citation type="submission" date="2016-10" db="EMBL/GenBank/DDBJ databases">
        <authorList>
            <person name="Varghese N."/>
            <person name="Submissions S."/>
        </authorList>
    </citation>
    <scope>NUCLEOTIDE SEQUENCE [LARGE SCALE GENOMIC DNA]</scope>
    <source>
        <strain evidence="3">DSM 2698</strain>
    </source>
</reference>
<dbReference type="InterPro" id="IPR009562">
    <property type="entry name" value="DUF1178"/>
</dbReference>
<dbReference type="Proteomes" id="UP000199347">
    <property type="component" value="Unassembled WGS sequence"/>
</dbReference>
<evidence type="ECO:0000256" key="1">
    <source>
        <dbReference type="SAM" id="MobiDB-lite"/>
    </source>
</evidence>
<gene>
    <name evidence="2" type="ORF">SAMN03080610_02810</name>
</gene>
<name>A0A1G5NWV9_AFIMA</name>
<dbReference type="PIRSF" id="PIRSF032131">
    <property type="entry name" value="UCP032131"/>
    <property type="match status" value="1"/>
</dbReference>
<dbReference type="AlphaFoldDB" id="A0A1G5NWV9"/>
<dbReference type="Pfam" id="PF06676">
    <property type="entry name" value="DUF1178"/>
    <property type="match status" value="1"/>
</dbReference>
<keyword evidence="3" id="KW-1185">Reference proteome</keyword>
<evidence type="ECO:0000313" key="2">
    <source>
        <dbReference type="EMBL" id="SCZ41813.1"/>
    </source>
</evidence>
<dbReference type="STRING" id="1120955.SAMN03080610_02810"/>